<sequence length="162" mass="18600">MLSVEESLKELILNKYRSLREFTLKIGMPYSTMDTILKRGVDKANIINILKICNELNISADKLANGIIENKNLNNSNLSKKETILLANFNKLNDLGKNKVITYTKDLLDNSKYSLANDELSATLEEEFKQYLMPIASHDDDLSTEEKNTMDQRINEFLNKHK</sequence>
<protein>
    <submittedName>
        <fullName evidence="1">XRE family transcriptional regulator</fullName>
    </submittedName>
</protein>
<name>A0A6G4ED45_CLOBO</name>
<dbReference type="EMBL" id="SWRL01000002">
    <property type="protein sequence ID" value="NFH61161.1"/>
    <property type="molecule type" value="Genomic_DNA"/>
</dbReference>
<comment type="caution">
    <text evidence="1">The sequence shown here is derived from an EMBL/GenBank/DDBJ whole genome shotgun (WGS) entry which is preliminary data.</text>
</comment>
<organism evidence="1">
    <name type="scientific">Clostridium botulinum</name>
    <dbReference type="NCBI Taxonomy" id="1491"/>
    <lineage>
        <taxon>Bacteria</taxon>
        <taxon>Bacillati</taxon>
        <taxon>Bacillota</taxon>
        <taxon>Clostridia</taxon>
        <taxon>Eubacteriales</taxon>
        <taxon>Clostridiaceae</taxon>
        <taxon>Clostridium</taxon>
    </lineage>
</organism>
<proteinExistence type="predicted"/>
<dbReference type="AlphaFoldDB" id="A0A6G4ED45"/>
<accession>A0A6G4ED45</accession>
<reference evidence="1" key="1">
    <citation type="submission" date="2019-04" db="EMBL/GenBank/DDBJ databases">
        <title>Genome sequencing of Clostridium botulinum Groups I-IV and Clostridium butyricum.</title>
        <authorList>
            <person name="Brunt J."/>
            <person name="Van Vliet A.H.M."/>
            <person name="Stringer S.C."/>
            <person name="Carter A.T."/>
            <person name="Peck M.W."/>
        </authorList>
    </citation>
    <scope>NUCLEOTIDE SEQUENCE</scope>
    <source>
        <strain evidence="1">IFR 15/031</strain>
    </source>
</reference>
<dbReference type="RefSeq" id="WP_061319479.1">
    <property type="nucleotide sequence ID" value="NZ_CP013849.1"/>
</dbReference>
<gene>
    <name evidence="1" type="ORF">FC962_04450</name>
</gene>
<evidence type="ECO:0000313" key="1">
    <source>
        <dbReference type="EMBL" id="NFH61161.1"/>
    </source>
</evidence>